<dbReference type="Pfam" id="PF00860">
    <property type="entry name" value="Xan_ur_permease"/>
    <property type="match status" value="1"/>
</dbReference>
<evidence type="ECO:0000256" key="5">
    <source>
        <dbReference type="ARBA" id="ARBA00023136"/>
    </source>
</evidence>
<feature type="transmembrane region" description="Helical" evidence="6">
    <location>
        <begin position="62"/>
        <end position="84"/>
    </location>
</feature>
<comment type="similarity">
    <text evidence="2">Belongs to the nucleobase:cation symporter-2 (NCS2) (TC 2.A.40) family.</text>
</comment>
<feature type="transmembrane region" description="Helical" evidence="6">
    <location>
        <begin position="241"/>
        <end position="262"/>
    </location>
</feature>
<dbReference type="PANTHER" id="PTHR11119">
    <property type="entry name" value="XANTHINE-URACIL / VITAMIN C PERMEASE FAMILY MEMBER"/>
    <property type="match status" value="1"/>
</dbReference>
<evidence type="ECO:0000256" key="3">
    <source>
        <dbReference type="ARBA" id="ARBA00022692"/>
    </source>
</evidence>
<evidence type="ECO:0000256" key="6">
    <source>
        <dbReference type="SAM" id="Phobius"/>
    </source>
</evidence>
<reference evidence="7 8" key="1">
    <citation type="submission" date="2018-04" db="EMBL/GenBank/DDBJ databases">
        <authorList>
            <person name="Zhang X."/>
            <person name="Yuan J."/>
            <person name="Li F."/>
            <person name="Xiang J."/>
        </authorList>
    </citation>
    <scope>NUCLEOTIDE SEQUENCE [LARGE SCALE GENOMIC DNA]</scope>
    <source>
        <tissue evidence="7">Muscle</tissue>
    </source>
</reference>
<evidence type="ECO:0000256" key="4">
    <source>
        <dbReference type="ARBA" id="ARBA00022989"/>
    </source>
</evidence>
<feature type="transmembrane region" description="Helical" evidence="6">
    <location>
        <begin position="36"/>
        <end position="55"/>
    </location>
</feature>
<gene>
    <name evidence="7" type="ORF">C7M84_018158</name>
</gene>
<comment type="subcellular location">
    <subcellularLocation>
        <location evidence="1">Membrane</location>
        <topology evidence="1">Multi-pass membrane protein</topology>
    </subcellularLocation>
</comment>
<evidence type="ECO:0008006" key="9">
    <source>
        <dbReference type="Google" id="ProtNLM"/>
    </source>
</evidence>
<protein>
    <recommendedName>
        <fullName evidence="9">Solute carrier family 23 member 2</fullName>
    </recommendedName>
</protein>
<sequence>MSHFLPHSNSLSPTKSPPPCSTPFTLISLSSSSSSLSHSLISLLCPYFVLFFCLIPLFRSLIIIICLIPLFRSLLLLLCLIPLFRSHSLNSLSSSSSSSLSHSLISLSSSSSLSHSLISLASSSLSHSLISLSSSSSLSHSLISLSSSSSLSYSLISLSSSSSSSLSHSLISLSSSSSLCHSLISLSSSSSSLSHSHISLASFFFSIPYSLSSSLSHSLISLSSSSLSHSLISLSSSLSHSLTRFFFFVSFPYFVLFFFFFFVSFPYFALFFFVLLSIFASWIVCSVLTSLDVFPERSPARTDATGSLMANSPWFRIPYPGQWGMPSVSAAGVVGMLAGTVASIIESVGDYYACARITGAPPPPTHAINRGIGIEGLGCVLAGLMGTGSGTSSCSQNIGAISITKARSLRAAQYKAVIMALCGPVYRIPICTIAPYPLIPFPSTTPYPLTPFPSIPPNKHHFPYTHHFLLHIIALPFPSTTPYPLTPSPSTTL</sequence>
<evidence type="ECO:0000313" key="8">
    <source>
        <dbReference type="Proteomes" id="UP000283509"/>
    </source>
</evidence>
<dbReference type="InterPro" id="IPR006043">
    <property type="entry name" value="NCS2"/>
</dbReference>
<dbReference type="OrthoDB" id="1641903at2759"/>
<dbReference type="EMBL" id="QCYY01003355">
    <property type="protein sequence ID" value="ROT63926.1"/>
    <property type="molecule type" value="Genomic_DNA"/>
</dbReference>
<keyword evidence="8" id="KW-1185">Reference proteome</keyword>
<comment type="caution">
    <text evidence="7">The sequence shown here is derived from an EMBL/GenBank/DDBJ whole genome shotgun (WGS) entry which is preliminary data.</text>
</comment>
<accession>A0A3R7LTF2</accession>
<dbReference type="STRING" id="6689.A0A3R7LTF2"/>
<organism evidence="7 8">
    <name type="scientific">Penaeus vannamei</name>
    <name type="common">Whiteleg shrimp</name>
    <name type="synonym">Litopenaeus vannamei</name>
    <dbReference type="NCBI Taxonomy" id="6689"/>
    <lineage>
        <taxon>Eukaryota</taxon>
        <taxon>Metazoa</taxon>
        <taxon>Ecdysozoa</taxon>
        <taxon>Arthropoda</taxon>
        <taxon>Crustacea</taxon>
        <taxon>Multicrustacea</taxon>
        <taxon>Malacostraca</taxon>
        <taxon>Eumalacostraca</taxon>
        <taxon>Eucarida</taxon>
        <taxon>Decapoda</taxon>
        <taxon>Dendrobranchiata</taxon>
        <taxon>Penaeoidea</taxon>
        <taxon>Penaeidae</taxon>
        <taxon>Penaeus</taxon>
    </lineage>
</organism>
<evidence type="ECO:0000313" key="7">
    <source>
        <dbReference type="EMBL" id="ROT63926.1"/>
    </source>
</evidence>
<evidence type="ECO:0000256" key="2">
    <source>
        <dbReference type="ARBA" id="ARBA00008821"/>
    </source>
</evidence>
<name>A0A3R7LTF2_PENVA</name>
<keyword evidence="4 6" id="KW-1133">Transmembrane helix</keyword>
<dbReference type="AlphaFoldDB" id="A0A3R7LTF2"/>
<dbReference type="GO" id="GO:0016020">
    <property type="term" value="C:membrane"/>
    <property type="evidence" value="ECO:0007669"/>
    <property type="project" value="UniProtKB-SubCell"/>
</dbReference>
<reference evidence="7 8" key="2">
    <citation type="submission" date="2019-01" db="EMBL/GenBank/DDBJ databases">
        <title>The decoding of complex shrimp genome reveals the adaptation for benthos swimmer, frequently molting mechanism and breeding impact on genome.</title>
        <authorList>
            <person name="Sun Y."/>
            <person name="Gao Y."/>
            <person name="Yu Y."/>
        </authorList>
    </citation>
    <scope>NUCLEOTIDE SEQUENCE [LARGE SCALE GENOMIC DNA]</scope>
    <source>
        <tissue evidence="7">Muscle</tissue>
    </source>
</reference>
<keyword evidence="3 6" id="KW-0812">Transmembrane</keyword>
<feature type="transmembrane region" description="Helical" evidence="6">
    <location>
        <begin position="268"/>
        <end position="291"/>
    </location>
</feature>
<proteinExistence type="inferred from homology"/>
<keyword evidence="5 6" id="KW-0472">Membrane</keyword>
<evidence type="ECO:0000256" key="1">
    <source>
        <dbReference type="ARBA" id="ARBA00004141"/>
    </source>
</evidence>
<dbReference type="GO" id="GO:0022857">
    <property type="term" value="F:transmembrane transporter activity"/>
    <property type="evidence" value="ECO:0007669"/>
    <property type="project" value="InterPro"/>
</dbReference>
<dbReference type="Proteomes" id="UP000283509">
    <property type="component" value="Unassembled WGS sequence"/>
</dbReference>